<feature type="region of interest" description="Disordered" evidence="1">
    <location>
        <begin position="115"/>
        <end position="169"/>
    </location>
</feature>
<reference evidence="2" key="1">
    <citation type="journal article" date="2020" name="G3 (Bethesda)">
        <title>High-Quality Assemblies for Three Invasive Social Wasps from the &lt;i&gt;Vespula&lt;/i&gt; Genus.</title>
        <authorList>
            <person name="Harrop T.W.R."/>
            <person name="Guhlin J."/>
            <person name="McLaughlin G.M."/>
            <person name="Permina E."/>
            <person name="Stockwell P."/>
            <person name="Gilligan J."/>
            <person name="Le Lec M.F."/>
            <person name="Gruber M.A.M."/>
            <person name="Quinn O."/>
            <person name="Lovegrove M."/>
            <person name="Duncan E.J."/>
            <person name="Remnant E.J."/>
            <person name="Van Eeckhoven J."/>
            <person name="Graham B."/>
            <person name="Knapp R.A."/>
            <person name="Langford K.W."/>
            <person name="Kronenberg Z."/>
            <person name="Press M.O."/>
            <person name="Eacker S.M."/>
            <person name="Wilson-Rankin E.E."/>
            <person name="Purcell J."/>
            <person name="Lester P.J."/>
            <person name="Dearden P.K."/>
        </authorList>
    </citation>
    <scope>NUCLEOTIDE SEQUENCE</scope>
    <source>
        <strain evidence="2">Volc-1</strain>
    </source>
</reference>
<sequence length="169" mass="19066">MVEEWKSNLVPVNLILCGDESNSGRKHQKTVPDYPILPSWLTKQTFVILLSQDLTLKSITSIHSDNRSFIIYFGVFRSKSFKQDGRCVRGKVKEINPLNPEGVVKGGTLKVVSENDWKDEEDEEKERKRRRALAEVGRRGDGEHDRGTEEKGEEGGSPSCIHPYPSRGG</sequence>
<proteinExistence type="predicted"/>
<feature type="compositionally biased region" description="Basic and acidic residues" evidence="1">
    <location>
        <begin position="132"/>
        <end position="154"/>
    </location>
</feature>
<evidence type="ECO:0000313" key="2">
    <source>
        <dbReference type="EMBL" id="KAF7433944.1"/>
    </source>
</evidence>
<organism evidence="2 3">
    <name type="scientific">Vespula pensylvanica</name>
    <name type="common">Western yellow jacket</name>
    <name type="synonym">Wasp</name>
    <dbReference type="NCBI Taxonomy" id="30213"/>
    <lineage>
        <taxon>Eukaryota</taxon>
        <taxon>Metazoa</taxon>
        <taxon>Ecdysozoa</taxon>
        <taxon>Arthropoda</taxon>
        <taxon>Hexapoda</taxon>
        <taxon>Insecta</taxon>
        <taxon>Pterygota</taxon>
        <taxon>Neoptera</taxon>
        <taxon>Endopterygota</taxon>
        <taxon>Hymenoptera</taxon>
        <taxon>Apocrita</taxon>
        <taxon>Aculeata</taxon>
        <taxon>Vespoidea</taxon>
        <taxon>Vespidae</taxon>
        <taxon>Vespinae</taxon>
        <taxon>Vespula</taxon>
    </lineage>
</organism>
<gene>
    <name evidence="2" type="ORF">H0235_002135</name>
</gene>
<protein>
    <submittedName>
        <fullName evidence="2">Uncharacterized protein</fullName>
    </submittedName>
</protein>
<evidence type="ECO:0000313" key="3">
    <source>
        <dbReference type="Proteomes" id="UP000600918"/>
    </source>
</evidence>
<dbReference type="EMBL" id="JACSDY010000002">
    <property type="protein sequence ID" value="KAF7433944.1"/>
    <property type="molecule type" value="Genomic_DNA"/>
</dbReference>
<dbReference type="Proteomes" id="UP000600918">
    <property type="component" value="Unassembled WGS sequence"/>
</dbReference>
<name>A0A834UDI0_VESPE</name>
<keyword evidence="3" id="KW-1185">Reference proteome</keyword>
<dbReference type="AlphaFoldDB" id="A0A834UDI0"/>
<accession>A0A834UDI0</accession>
<comment type="caution">
    <text evidence="2">The sequence shown here is derived from an EMBL/GenBank/DDBJ whole genome shotgun (WGS) entry which is preliminary data.</text>
</comment>
<evidence type="ECO:0000256" key="1">
    <source>
        <dbReference type="SAM" id="MobiDB-lite"/>
    </source>
</evidence>